<dbReference type="RefSeq" id="WP_125772576.1">
    <property type="nucleotide sequence ID" value="NZ_CP121271.1"/>
</dbReference>
<dbReference type="AlphaFoldDB" id="A0AAX3ZU86"/>
<proteinExistence type="predicted"/>
<gene>
    <name evidence="1" type="ORF">P7W03_35125</name>
</gene>
<dbReference type="Proteomes" id="UP001231701">
    <property type="component" value="Chromosome"/>
</dbReference>
<sequence length="138" mass="15017">MGTWGTGPFDSDLAADFVDELERLTHHQVIEVLEWAFQRVTDSEERIDSGDGAEAVAAGALVASTLPDSPIVIDPDDSPSQPLPELPASLRASARLALDRVLQDGSDMAIGWVDSADAEQWRQEVRQILRALETPTDH</sequence>
<evidence type="ECO:0000313" key="1">
    <source>
        <dbReference type="EMBL" id="WMC90540.1"/>
    </source>
</evidence>
<dbReference type="EMBL" id="CP121271">
    <property type="protein sequence ID" value="WMC90540.1"/>
    <property type="molecule type" value="Genomic_DNA"/>
</dbReference>
<name>A0AAX3ZU86_STRRO</name>
<evidence type="ECO:0000313" key="2">
    <source>
        <dbReference type="Proteomes" id="UP001231701"/>
    </source>
</evidence>
<dbReference type="GeneID" id="90947382"/>
<organism evidence="1 2">
    <name type="scientific">Streptomyces rochei</name>
    <name type="common">Streptomyces parvullus</name>
    <dbReference type="NCBI Taxonomy" id="1928"/>
    <lineage>
        <taxon>Bacteria</taxon>
        <taxon>Bacillati</taxon>
        <taxon>Actinomycetota</taxon>
        <taxon>Actinomycetes</taxon>
        <taxon>Kitasatosporales</taxon>
        <taxon>Streptomycetaceae</taxon>
        <taxon>Streptomyces</taxon>
        <taxon>Streptomyces rochei group</taxon>
    </lineage>
</organism>
<protein>
    <submittedName>
        <fullName evidence="1">DUF4259 domain-containing protein</fullName>
    </submittedName>
</protein>
<reference evidence="1" key="1">
    <citation type="submission" date="2023-03" db="EMBL/GenBank/DDBJ databases">
        <title>Borrelidin-producing and root-colonizing Streptomyces rochei is a potent biopesticide for soil-borne oomycete-caused plant diseases.</title>
        <authorList>
            <person name="Zhou D."/>
            <person name="Wang X."/>
            <person name="Navarro-Munoz J.C."/>
            <person name="Li W."/>
            <person name="Li J."/>
            <person name="Jiu M."/>
            <person name="Deng S."/>
            <person name="Ye Y."/>
            <person name="Daly P."/>
            <person name="Wei L."/>
        </authorList>
    </citation>
    <scope>NUCLEOTIDE SEQUENCE</scope>
    <source>
        <strain evidence="1">JK1</strain>
    </source>
</reference>
<dbReference type="Pfam" id="PF14078">
    <property type="entry name" value="DUF4259"/>
    <property type="match status" value="1"/>
</dbReference>
<accession>A0AAX3ZU86</accession>
<dbReference type="InterPro" id="IPR025355">
    <property type="entry name" value="DUF4259"/>
</dbReference>